<name>F2IZP0_POLGS</name>
<dbReference type="Proteomes" id="UP000008130">
    <property type="component" value="Chromosome"/>
</dbReference>
<dbReference type="eggNOG" id="COG4852">
    <property type="taxonomic scope" value="Bacteria"/>
</dbReference>
<dbReference type="STRING" id="991905.SL003B_1168"/>
<dbReference type="Pfam" id="PF09945">
    <property type="entry name" value="DUF2177"/>
    <property type="match status" value="1"/>
</dbReference>
<feature type="transmembrane region" description="Helical" evidence="1">
    <location>
        <begin position="103"/>
        <end position="128"/>
    </location>
</feature>
<accession>F2IZP0</accession>
<protein>
    <submittedName>
        <fullName evidence="2">Putative transmembrane protein</fullName>
    </submittedName>
</protein>
<keyword evidence="1 2" id="KW-0812">Transmembrane</keyword>
<dbReference type="RefSeq" id="WP_013651914.1">
    <property type="nucleotide sequence ID" value="NC_015259.1"/>
</dbReference>
<dbReference type="HOGENOM" id="CLU_140354_0_0_5"/>
<gene>
    <name evidence="2" type="ordered locus">SL003B_1168</name>
</gene>
<dbReference type="InterPro" id="IPR018687">
    <property type="entry name" value="DUF2177_membr"/>
</dbReference>
<sequence length="134" mass="14629">MTHYLVAYAATAAAFLLVDFIWLSQIATRFYFDRIGHLMMDKPNLAVAAVFYAVYVIGILIFAVVPALKAGSMPTAVLYGALFGFFAYATYDMTNYATLRDWPIVVAVVDVAWGTALTGFAAGFGYWATRQVAG</sequence>
<dbReference type="AlphaFoldDB" id="F2IZP0"/>
<evidence type="ECO:0000256" key="1">
    <source>
        <dbReference type="SAM" id="Phobius"/>
    </source>
</evidence>
<keyword evidence="3" id="KW-1185">Reference proteome</keyword>
<dbReference type="EMBL" id="CP002568">
    <property type="protein sequence ID" value="ADZ69597.1"/>
    <property type="molecule type" value="Genomic_DNA"/>
</dbReference>
<dbReference type="OrthoDB" id="166547at2"/>
<feature type="transmembrane region" description="Helical" evidence="1">
    <location>
        <begin position="71"/>
        <end position="91"/>
    </location>
</feature>
<feature type="transmembrane region" description="Helical" evidence="1">
    <location>
        <begin position="45"/>
        <end position="65"/>
    </location>
</feature>
<keyword evidence="1" id="KW-0472">Membrane</keyword>
<evidence type="ECO:0000313" key="3">
    <source>
        <dbReference type="Proteomes" id="UP000008130"/>
    </source>
</evidence>
<organism evidence="2 3">
    <name type="scientific">Polymorphum gilvum (strain LMG 25793 / CGMCC 1.9160 / SL003B-26A1)</name>
    <dbReference type="NCBI Taxonomy" id="991905"/>
    <lineage>
        <taxon>Bacteria</taxon>
        <taxon>Pseudomonadati</taxon>
        <taxon>Pseudomonadota</taxon>
        <taxon>Alphaproteobacteria</taxon>
        <taxon>Rhodobacterales</taxon>
        <taxon>Paracoccaceae</taxon>
        <taxon>Polymorphum</taxon>
    </lineage>
</organism>
<feature type="transmembrane region" description="Helical" evidence="1">
    <location>
        <begin position="6"/>
        <end position="24"/>
    </location>
</feature>
<proteinExistence type="predicted"/>
<dbReference type="KEGG" id="pgv:SL003B_1168"/>
<dbReference type="PATRIC" id="fig|991905.3.peg.1192"/>
<evidence type="ECO:0000313" key="2">
    <source>
        <dbReference type="EMBL" id="ADZ69597.1"/>
    </source>
</evidence>
<keyword evidence="1" id="KW-1133">Transmembrane helix</keyword>
<reference evidence="2 3" key="1">
    <citation type="journal article" date="2011" name="J. Bacteriol.">
        <title>Complete genome sequence of Polymorphum gilvum SL003B-26A1T, a crude oil-degrading bacterium from oil-polluted saline soil.</title>
        <authorList>
            <person name="Li S.G."/>
            <person name="Tang Y.Q."/>
            <person name="Nie Y."/>
            <person name="Cai M."/>
            <person name="Wu X.L."/>
        </authorList>
    </citation>
    <scope>NUCLEOTIDE SEQUENCE [LARGE SCALE GENOMIC DNA]</scope>
    <source>
        <strain evidence="3">LMG 25793 / CGMCC 1.9160 / SL003B-26A1</strain>
    </source>
</reference>